<sequence length="125" mass="14402">MSIQRRLARFNKIVANRIIGRPMARMPGFGALFHTGRRSGRLYRIPVKVFRRDGVYVLPMPYGPDCDWVRNVVAAGGCELRTHGRRVKLADPHVIIDERQHDIPAHIRFVLLRLGIKHFMVLNPV</sequence>
<dbReference type="RefSeq" id="WP_156214154.1">
    <property type="nucleotide sequence ID" value="NZ_WOFH01000001.1"/>
</dbReference>
<comment type="caution">
    <text evidence="1">The sequence shown here is derived from an EMBL/GenBank/DDBJ whole genome shotgun (WGS) entry which is preliminary data.</text>
</comment>
<dbReference type="NCBIfam" id="TIGR00026">
    <property type="entry name" value="hi_GC_TIGR00026"/>
    <property type="match status" value="1"/>
</dbReference>
<dbReference type="Gene3D" id="2.30.110.10">
    <property type="entry name" value="Electron Transport, Fmn-binding Protein, Chain A"/>
    <property type="match status" value="1"/>
</dbReference>
<gene>
    <name evidence="1" type="ORF">GNZ18_00925</name>
</gene>
<name>A0A7K1KSN1_9ACTN</name>
<dbReference type="Proteomes" id="UP000432015">
    <property type="component" value="Unassembled WGS sequence"/>
</dbReference>
<protein>
    <submittedName>
        <fullName evidence="1">Nitroreductase family deazaflavin-dependent oxidoreductase</fullName>
    </submittedName>
</protein>
<accession>A0A7K1KSN1</accession>
<evidence type="ECO:0000313" key="2">
    <source>
        <dbReference type="Proteomes" id="UP000432015"/>
    </source>
</evidence>
<dbReference type="InterPro" id="IPR004378">
    <property type="entry name" value="F420H2_quin_Rdtase"/>
</dbReference>
<dbReference type="AlphaFoldDB" id="A0A7K1KSN1"/>
<dbReference type="GO" id="GO:0016491">
    <property type="term" value="F:oxidoreductase activity"/>
    <property type="evidence" value="ECO:0007669"/>
    <property type="project" value="InterPro"/>
</dbReference>
<reference evidence="1 2" key="1">
    <citation type="submission" date="2019-11" db="EMBL/GenBank/DDBJ databases">
        <authorList>
            <person name="Cao P."/>
        </authorList>
    </citation>
    <scope>NUCLEOTIDE SEQUENCE [LARGE SCALE GENOMIC DNA]</scope>
    <source>
        <strain evidence="1 2">NEAU-AAG5</strain>
    </source>
</reference>
<evidence type="ECO:0000313" key="1">
    <source>
        <dbReference type="EMBL" id="MUN35172.1"/>
    </source>
</evidence>
<dbReference type="EMBL" id="WOFH01000001">
    <property type="protein sequence ID" value="MUN35172.1"/>
    <property type="molecule type" value="Genomic_DNA"/>
</dbReference>
<dbReference type="InterPro" id="IPR012349">
    <property type="entry name" value="Split_barrel_FMN-bd"/>
</dbReference>
<proteinExistence type="predicted"/>
<organism evidence="1 2">
    <name type="scientific">Actinomadura litoris</name>
    <dbReference type="NCBI Taxonomy" id="2678616"/>
    <lineage>
        <taxon>Bacteria</taxon>
        <taxon>Bacillati</taxon>
        <taxon>Actinomycetota</taxon>
        <taxon>Actinomycetes</taxon>
        <taxon>Streptosporangiales</taxon>
        <taxon>Thermomonosporaceae</taxon>
        <taxon>Actinomadura</taxon>
    </lineage>
</organism>
<keyword evidence="2" id="KW-1185">Reference proteome</keyword>